<keyword evidence="4" id="KW-1185">Reference proteome</keyword>
<dbReference type="PANTHER" id="PTHR36834">
    <property type="entry name" value="MEMBRANE PROTEIN-RELATED"/>
    <property type="match status" value="1"/>
</dbReference>
<dbReference type="RefSeq" id="WP_138128512.1">
    <property type="nucleotide sequence ID" value="NZ_SWLG01000017.1"/>
</dbReference>
<evidence type="ECO:0000313" key="3">
    <source>
        <dbReference type="EMBL" id="TLS35734.1"/>
    </source>
</evidence>
<organism evidence="3 4">
    <name type="scientific">Exobacillus caeni</name>
    <dbReference type="NCBI Taxonomy" id="2574798"/>
    <lineage>
        <taxon>Bacteria</taxon>
        <taxon>Bacillati</taxon>
        <taxon>Bacillota</taxon>
        <taxon>Bacilli</taxon>
        <taxon>Bacillales</taxon>
        <taxon>Guptibacillaceae</taxon>
        <taxon>Exobacillus</taxon>
    </lineage>
</organism>
<evidence type="ECO:0000256" key="1">
    <source>
        <dbReference type="SAM" id="Phobius"/>
    </source>
</evidence>
<comment type="caution">
    <text evidence="3">The sequence shown here is derived from an EMBL/GenBank/DDBJ whole genome shotgun (WGS) entry which is preliminary data.</text>
</comment>
<dbReference type="Proteomes" id="UP000308230">
    <property type="component" value="Unassembled WGS sequence"/>
</dbReference>
<evidence type="ECO:0000259" key="2">
    <source>
        <dbReference type="Pfam" id="PF04892"/>
    </source>
</evidence>
<feature type="domain" description="VanZ-like" evidence="2">
    <location>
        <begin position="22"/>
        <end position="141"/>
    </location>
</feature>
<keyword evidence="1" id="KW-1133">Transmembrane helix</keyword>
<sequence>MKVEKKIEQFKAWTKGFLSLGFLLYAVMLIYTTLFIYNYYPYGKSVNLVLFDSIRLMWRSGNYWLIFKNVIGNVLLFMPLGLLLPIILKKVRSLWKIIILGFGTSLLIEILQYEYAHRIFDIDDILLNGFGAIVGYILFGISYGIIRVIKNIIVKRKRK</sequence>
<gene>
    <name evidence="3" type="ORF">FCL54_18935</name>
</gene>
<reference evidence="3 4" key="1">
    <citation type="submission" date="2019-04" db="EMBL/GenBank/DDBJ databases">
        <title>Bacillus caeni sp. nov., a bacterium isolated from mangrove sediment.</title>
        <authorList>
            <person name="Huang H."/>
            <person name="Mo K."/>
            <person name="Hu Y."/>
        </authorList>
    </citation>
    <scope>NUCLEOTIDE SEQUENCE [LARGE SCALE GENOMIC DNA]</scope>
    <source>
        <strain evidence="3 4">HB172195</strain>
    </source>
</reference>
<dbReference type="InterPro" id="IPR006976">
    <property type="entry name" value="VanZ-like"/>
</dbReference>
<dbReference type="AlphaFoldDB" id="A0A5R9F5H5"/>
<proteinExistence type="predicted"/>
<feature type="transmembrane region" description="Helical" evidence="1">
    <location>
        <begin position="94"/>
        <end position="113"/>
    </location>
</feature>
<dbReference type="Pfam" id="PF04892">
    <property type="entry name" value="VanZ"/>
    <property type="match status" value="1"/>
</dbReference>
<evidence type="ECO:0000313" key="4">
    <source>
        <dbReference type="Proteomes" id="UP000308230"/>
    </source>
</evidence>
<name>A0A5R9F5H5_9BACL</name>
<accession>A0A5R9F5H5</accession>
<protein>
    <submittedName>
        <fullName evidence="3">VanZ family protein</fullName>
    </submittedName>
</protein>
<dbReference type="EMBL" id="SWLG01000017">
    <property type="protein sequence ID" value="TLS35734.1"/>
    <property type="molecule type" value="Genomic_DNA"/>
</dbReference>
<keyword evidence="1" id="KW-0472">Membrane</keyword>
<keyword evidence="1" id="KW-0812">Transmembrane</keyword>
<feature type="transmembrane region" description="Helical" evidence="1">
    <location>
        <begin position="63"/>
        <end position="87"/>
    </location>
</feature>
<feature type="transmembrane region" description="Helical" evidence="1">
    <location>
        <begin position="125"/>
        <end position="149"/>
    </location>
</feature>
<dbReference type="OrthoDB" id="4822551at2"/>
<dbReference type="InterPro" id="IPR053150">
    <property type="entry name" value="Teicoplanin_resist-assoc"/>
</dbReference>
<feature type="transmembrane region" description="Helical" evidence="1">
    <location>
        <begin position="20"/>
        <end position="40"/>
    </location>
</feature>
<dbReference type="PANTHER" id="PTHR36834:SF1">
    <property type="entry name" value="INTEGRAL MEMBRANE PROTEIN"/>
    <property type="match status" value="1"/>
</dbReference>